<dbReference type="RefSeq" id="WP_013898353.1">
    <property type="nucleotide sequence ID" value="NC_015676.1"/>
</dbReference>
<proteinExistence type="predicted"/>
<evidence type="ECO:0000313" key="3">
    <source>
        <dbReference type="Proteomes" id="UP000006622"/>
    </source>
</evidence>
<keyword evidence="3" id="KW-1185">Reference proteome</keyword>
<dbReference type="HOGENOM" id="CLU_2067860_0_0_2"/>
<dbReference type="STRING" id="679901.Mzhil_1058"/>
<evidence type="ECO:0000256" key="1">
    <source>
        <dbReference type="SAM" id="Phobius"/>
    </source>
</evidence>
<reference evidence="2" key="1">
    <citation type="submission" date="2010-07" db="EMBL/GenBank/DDBJ databases">
        <title>The complete genome of Methanosalsum zhilinae DSM 4017.</title>
        <authorList>
            <consortium name="US DOE Joint Genome Institute (JGI-PGF)"/>
            <person name="Lucas S."/>
            <person name="Copeland A."/>
            <person name="Lapidus A."/>
            <person name="Glavina del Rio T."/>
            <person name="Dalin E."/>
            <person name="Tice H."/>
            <person name="Bruce D."/>
            <person name="Goodwin L."/>
            <person name="Pitluck S."/>
            <person name="Kyrpides N."/>
            <person name="Mavromatis K."/>
            <person name="Ovchinnikova G."/>
            <person name="Daligault H."/>
            <person name="Detter J.C."/>
            <person name="Han C."/>
            <person name="Tapia R."/>
            <person name="Larimer F."/>
            <person name="Land M."/>
            <person name="Hauser L."/>
            <person name="Markowitz V."/>
            <person name="Cheng J.-F."/>
            <person name="Hugenholtz P."/>
            <person name="Woyke T."/>
            <person name="Wu D."/>
            <person name="Spring S."/>
            <person name="Schueler E."/>
            <person name="Brambilla E."/>
            <person name="Klenk H.-P."/>
            <person name="Eisen J.A."/>
        </authorList>
    </citation>
    <scope>NUCLEOTIDE SEQUENCE</scope>
    <source>
        <strain evidence="2">DSM 4017</strain>
    </source>
</reference>
<dbReference type="Proteomes" id="UP000006622">
    <property type="component" value="Chromosome"/>
</dbReference>
<keyword evidence="1" id="KW-0472">Membrane</keyword>
<feature type="transmembrane region" description="Helical" evidence="1">
    <location>
        <begin position="5"/>
        <end position="22"/>
    </location>
</feature>
<feature type="transmembrane region" description="Helical" evidence="1">
    <location>
        <begin position="28"/>
        <end position="46"/>
    </location>
</feature>
<dbReference type="AlphaFoldDB" id="F7XLY7"/>
<gene>
    <name evidence="2" type="ordered locus">Mzhil_1058</name>
</gene>
<protein>
    <recommendedName>
        <fullName evidence="4">NfeD-like C-terminal domain-containing protein</fullName>
    </recommendedName>
</protein>
<keyword evidence="1" id="KW-0812">Transmembrane</keyword>
<evidence type="ECO:0008006" key="4">
    <source>
        <dbReference type="Google" id="ProtNLM"/>
    </source>
</evidence>
<dbReference type="KEGG" id="mzh:Mzhil_1058"/>
<accession>F7XLY7</accession>
<dbReference type="EMBL" id="CP002101">
    <property type="protein sequence ID" value="AEH60915.1"/>
    <property type="molecule type" value="Genomic_DNA"/>
</dbReference>
<evidence type="ECO:0000313" key="2">
    <source>
        <dbReference type="EMBL" id="AEH60915.1"/>
    </source>
</evidence>
<dbReference type="GeneID" id="10822685"/>
<keyword evidence="1" id="KW-1133">Transmembrane helix</keyword>
<name>F7XLY7_METZD</name>
<dbReference type="OrthoDB" id="359504at2157"/>
<organism evidence="2 3">
    <name type="scientific">Methanosalsum zhilinae (strain DSM 4017 / NBRC 107636 / OCM 62 / WeN5)</name>
    <name type="common">Methanohalophilus zhilinae</name>
    <dbReference type="NCBI Taxonomy" id="679901"/>
    <lineage>
        <taxon>Archaea</taxon>
        <taxon>Methanobacteriati</taxon>
        <taxon>Methanobacteriota</taxon>
        <taxon>Stenosarchaea group</taxon>
        <taxon>Methanomicrobia</taxon>
        <taxon>Methanosarcinales</taxon>
        <taxon>Methanosarcinaceae</taxon>
        <taxon>Methanosalsum</taxon>
    </lineage>
</organism>
<sequence>MIFSAIIYLIILFAVIVGMFLYTGELSTALGVAAIFVIVWIAGVYYQRKLKNEEWIGQIVDIKNEDNYDDEGHVVGTHTYAHLRLSNGKKKKLVSQNGWQIGDTIQKVKGETFYRKID</sequence>